<organism evidence="3">
    <name type="scientific">Verrucosispora sp. MS100047</name>
    <dbReference type="NCBI Taxonomy" id="1410949"/>
    <lineage>
        <taxon>Bacteria</taxon>
        <taxon>Bacillati</taxon>
        <taxon>Actinomycetota</taxon>
        <taxon>Actinomycetes</taxon>
        <taxon>Micromonosporales</taxon>
        <taxon>Micromonosporaceae</taxon>
        <taxon>Micromonospora</taxon>
    </lineage>
</organism>
<reference evidence="3" key="1">
    <citation type="submission" date="2013-11" db="EMBL/GenBank/DDBJ databases">
        <title>New antitubercular compounds from marine-derived Verrucosispora sp. MS100047.</title>
        <authorList>
            <person name="Huang P."/>
            <person name="Xie F."/>
            <person name="Wang Q."/>
            <person name="Wang J."/>
            <person name="Wang Q."/>
            <person name="Abdel-Mageed W.M."/>
            <person name="Liu M."/>
            <person name="Han J."/>
            <person name="Song F."/>
            <person name="Dai H."/>
            <person name="Liu X."/>
            <person name="Zhang L."/>
        </authorList>
    </citation>
    <scope>NUCLEOTIDE SEQUENCE</scope>
    <source>
        <strain evidence="3">MS100047</strain>
    </source>
</reference>
<dbReference type="AlphaFoldDB" id="A0A097CSN6"/>
<gene>
    <name evidence="3" type="ORF">VASRM7_417</name>
</gene>
<evidence type="ECO:0000256" key="2">
    <source>
        <dbReference type="SAM" id="MobiDB-lite"/>
    </source>
</evidence>
<sequence>MRREEFYREARDDLDGPLHGLTVLDVTKVWSGPLATGLLADMGADVIRVELPYGRDGEVPPEIPGTGLSWFRETVNRNKRSVGLDLRQPADREAFLQLVRDADLVVENYKPGTLDEWGVGYPDCRRVRPDIVFVSITGWGQYGPDIDRPAYDPVVQAASGWMALNGDPAGRPVRAPTFLADELAGLHAAVGALAALAHRDRTGEGQHVDVAMLDSLLASSCGLLTLAATGAPPARWGNQTDFAVPSNVYRCLDGEVYLSVALDKHWRALAETIGRPELARAPGYGRGAQRRQNRVEVDGLVAQWCGSRTVDEVMAAFRAAHLVAERVRTFSEVAADPQVSARDMLQPTVLHNGTVAPLTGPAVKFSRTPTRIRRGAPAAGADSRDVLRDAVTQPDGA</sequence>
<feature type="region of interest" description="Disordered" evidence="2">
    <location>
        <begin position="373"/>
        <end position="397"/>
    </location>
</feature>
<dbReference type="InterPro" id="IPR050483">
    <property type="entry name" value="CoA-transferase_III_domain"/>
</dbReference>
<dbReference type="PANTHER" id="PTHR48207">
    <property type="entry name" value="SUCCINATE--HYDROXYMETHYLGLUTARATE COA-TRANSFERASE"/>
    <property type="match status" value="1"/>
</dbReference>
<dbReference type="PANTHER" id="PTHR48207:SF3">
    <property type="entry name" value="SUCCINATE--HYDROXYMETHYLGLUTARATE COA-TRANSFERASE"/>
    <property type="match status" value="1"/>
</dbReference>
<dbReference type="Pfam" id="PF02515">
    <property type="entry name" value="CoA_transf_3"/>
    <property type="match status" value="1"/>
</dbReference>
<proteinExistence type="predicted"/>
<name>A0A097CSN6_9ACTN</name>
<dbReference type="InterPro" id="IPR044855">
    <property type="entry name" value="CoA-Trfase_III_dom3_sf"/>
</dbReference>
<dbReference type="InterPro" id="IPR003673">
    <property type="entry name" value="CoA-Trfase_fam_III"/>
</dbReference>
<evidence type="ECO:0000313" key="3">
    <source>
        <dbReference type="EMBL" id="AIS85657.1"/>
    </source>
</evidence>
<evidence type="ECO:0000256" key="1">
    <source>
        <dbReference type="ARBA" id="ARBA00022679"/>
    </source>
</evidence>
<dbReference type="SUPFAM" id="SSF89796">
    <property type="entry name" value="CoA-transferase family III (CaiB/BaiF)"/>
    <property type="match status" value="1"/>
</dbReference>
<dbReference type="EMBL" id="KF826673">
    <property type="protein sequence ID" value="AIS85657.1"/>
    <property type="molecule type" value="Genomic_DNA"/>
</dbReference>
<protein>
    <submittedName>
        <fullName evidence="3">L-carnitine dehydratase/bile acid-inducible protein F</fullName>
    </submittedName>
</protein>
<dbReference type="Gene3D" id="3.40.50.10540">
    <property type="entry name" value="Crotonobetainyl-coa:carnitine coa-transferase, domain 1"/>
    <property type="match status" value="1"/>
</dbReference>
<keyword evidence="1" id="KW-0808">Transferase</keyword>
<dbReference type="GO" id="GO:0008410">
    <property type="term" value="F:CoA-transferase activity"/>
    <property type="evidence" value="ECO:0007669"/>
    <property type="project" value="TreeGrafter"/>
</dbReference>
<accession>A0A097CSN6</accession>
<dbReference type="InterPro" id="IPR023606">
    <property type="entry name" value="CoA-Trfase_III_dom_1_sf"/>
</dbReference>
<dbReference type="Gene3D" id="3.30.1540.10">
    <property type="entry name" value="formyl-coa transferase, domain 3"/>
    <property type="match status" value="1"/>
</dbReference>